<reference evidence="2" key="1">
    <citation type="journal article" date="2019" name="Int. J. Syst. Evol. Microbiol.">
        <title>The Global Catalogue of Microorganisms (GCM) 10K type strain sequencing project: providing services to taxonomists for standard genome sequencing and annotation.</title>
        <authorList>
            <consortium name="The Broad Institute Genomics Platform"/>
            <consortium name="The Broad Institute Genome Sequencing Center for Infectious Disease"/>
            <person name="Wu L."/>
            <person name="Ma J."/>
        </authorList>
    </citation>
    <scope>NUCLEOTIDE SEQUENCE [LARGE SCALE GENOMIC DNA]</scope>
    <source>
        <strain evidence="2">JCM 17551</strain>
    </source>
</reference>
<protein>
    <submittedName>
        <fullName evidence="1">Uncharacterized protein</fullName>
    </submittedName>
</protein>
<proteinExistence type="predicted"/>
<sequence>MYEVVTDRTQQPVISILEAELETIYHIGLTPNSVSVSCPMDGNAAMSAEHQRQQYDLLRQFLTSSEKGFFLEMRFSHDEFAFVDALTRWLARIPSIDLASFPDLSELVVREFRQGESIEMLPMTAIKSYSERWSKSLWQTIQAYKVMTRDLHENYQSALKEWSQAAKALD</sequence>
<organism evidence="1 2">
    <name type="scientific">Litoribacillus peritrichatus</name>
    <dbReference type="NCBI Taxonomy" id="718191"/>
    <lineage>
        <taxon>Bacteria</taxon>
        <taxon>Pseudomonadati</taxon>
        <taxon>Pseudomonadota</taxon>
        <taxon>Gammaproteobacteria</taxon>
        <taxon>Oceanospirillales</taxon>
        <taxon>Oceanospirillaceae</taxon>
        <taxon>Litoribacillus</taxon>
    </lineage>
</organism>
<keyword evidence="2" id="KW-1185">Reference proteome</keyword>
<name>A0ABP7MKQ3_9GAMM</name>
<evidence type="ECO:0000313" key="2">
    <source>
        <dbReference type="Proteomes" id="UP001501565"/>
    </source>
</evidence>
<gene>
    <name evidence="1" type="ORF">GCM10022277_19000</name>
</gene>
<dbReference type="Proteomes" id="UP001501565">
    <property type="component" value="Unassembled WGS sequence"/>
</dbReference>
<accession>A0ABP7MKQ3</accession>
<comment type="caution">
    <text evidence="1">The sequence shown here is derived from an EMBL/GenBank/DDBJ whole genome shotgun (WGS) entry which is preliminary data.</text>
</comment>
<evidence type="ECO:0000313" key="1">
    <source>
        <dbReference type="EMBL" id="GAA3923284.1"/>
    </source>
</evidence>
<dbReference type="EMBL" id="BAABBN010000006">
    <property type="protein sequence ID" value="GAA3923284.1"/>
    <property type="molecule type" value="Genomic_DNA"/>
</dbReference>
<dbReference type="RefSeq" id="WP_344797930.1">
    <property type="nucleotide sequence ID" value="NZ_BAABBN010000006.1"/>
</dbReference>